<dbReference type="InterPro" id="IPR029058">
    <property type="entry name" value="AB_hydrolase_fold"/>
</dbReference>
<sequence>MKIAQLLTVVASAAVLAAAGEPPKTPSSVQLNGWYKCSPSTHNRGAADQSDDYYLETKKHHHHKHHKHASAAAGGQTQSVASTAGMHRTLKVPNVLLGDKRSATLPFLEQSFEWVSHRREQHHSQHNLQHKEHKHHHQKAKHNDDDLLEFPQYECGEFRVPMCYEGICNSNRTIDVFVKRVAAQPLENPDEKKKSLWVLQGGPGASSTAMEGMMGDLYQRLEGKVSIYTMDHRGTARSNRLMCEAAQAGTTGSPSGTSIGVGEVPACIQDVMFQIDNQTAAFSVTSAAMDLKTVIDTHLSDEDVYVYGLSYGTYLVERLIHFAPESVKGFSVDGIISEAGATIEDRATYSNWDRDVGIVADRFLGYCLNNTFCGSKFPGVTDLSKFTRDLYSDLDKAAEENPGSNACADALASSGSQPSYFLRTTFGDYLTSDTWRIVIPAIIFRASRCNEEDADALSYMATPYDEALDDEEDIDNLLYTSEMLYNLIVFSEMWEQPSPDKATLVKWYEDSLMASDNFYVLPYYCLFSGSQEKACTELKNLPKSQSMVYERDQYWNVPAKLPKHASALLMVGGLDVQTRRAYGNLEYDEMEGDKMLVDFKYASHCTTFTTPMKNGNGVCGLQILANFVREDGVLKNVDTSCVNDVYDLVFNESDHLASELFGTRNLYG</sequence>
<accession>K3X8C4</accession>
<dbReference type="HOGENOM" id="CLU_017880_2_0_1"/>
<feature type="chain" id="PRO_5003868434" evidence="4">
    <location>
        <begin position="20"/>
        <end position="668"/>
    </location>
</feature>
<reference evidence="6" key="2">
    <citation type="submission" date="2010-04" db="EMBL/GenBank/DDBJ databases">
        <authorList>
            <person name="Buell R."/>
            <person name="Hamilton J."/>
            <person name="Hostetler J."/>
        </authorList>
    </citation>
    <scope>NUCLEOTIDE SEQUENCE [LARGE SCALE GENOMIC DNA]</scope>
    <source>
        <strain evidence="6">DAOM:BR144</strain>
    </source>
</reference>
<evidence type="ECO:0000256" key="3">
    <source>
        <dbReference type="SAM" id="MobiDB-lite"/>
    </source>
</evidence>
<keyword evidence="4" id="KW-0732">Signal</keyword>
<evidence type="ECO:0000256" key="2">
    <source>
        <dbReference type="ARBA" id="ARBA00022801"/>
    </source>
</evidence>
<dbReference type="OMA" id="HCTTFTT"/>
<feature type="signal peptide" evidence="4">
    <location>
        <begin position="1"/>
        <end position="19"/>
    </location>
</feature>
<dbReference type="EMBL" id="GL376593">
    <property type="status" value="NOT_ANNOTATED_CDS"/>
    <property type="molecule type" value="Genomic_DNA"/>
</dbReference>
<dbReference type="VEuPathDB" id="FungiDB:PYU1_G013444"/>
<keyword evidence="6" id="KW-1185">Reference proteome</keyword>
<dbReference type="Gene3D" id="3.40.50.1820">
    <property type="entry name" value="alpha/beta hydrolase"/>
    <property type="match status" value="1"/>
</dbReference>
<dbReference type="GO" id="GO:0016787">
    <property type="term" value="F:hydrolase activity"/>
    <property type="evidence" value="ECO:0007669"/>
    <property type="project" value="UniProtKB-KW"/>
</dbReference>
<proteinExistence type="inferred from homology"/>
<feature type="region of interest" description="Disordered" evidence="3">
    <location>
        <begin position="58"/>
        <end position="81"/>
    </location>
</feature>
<dbReference type="eggNOG" id="ENOG502QTRW">
    <property type="taxonomic scope" value="Eukaryota"/>
</dbReference>
<dbReference type="InterPro" id="IPR051601">
    <property type="entry name" value="Serine_prot/Carboxylest_S33"/>
</dbReference>
<feature type="compositionally biased region" description="Basic residues" evidence="3">
    <location>
        <begin position="58"/>
        <end position="69"/>
    </location>
</feature>
<reference evidence="6" key="1">
    <citation type="journal article" date="2010" name="Genome Biol.">
        <title>Genome sequence of the necrotrophic plant pathogen Pythium ultimum reveals original pathogenicity mechanisms and effector repertoire.</title>
        <authorList>
            <person name="Levesque C.A."/>
            <person name="Brouwer H."/>
            <person name="Cano L."/>
            <person name="Hamilton J.P."/>
            <person name="Holt C."/>
            <person name="Huitema E."/>
            <person name="Raffaele S."/>
            <person name="Robideau G.P."/>
            <person name="Thines M."/>
            <person name="Win J."/>
            <person name="Zerillo M.M."/>
            <person name="Beakes G.W."/>
            <person name="Boore J.L."/>
            <person name="Busam D."/>
            <person name="Dumas B."/>
            <person name="Ferriera S."/>
            <person name="Fuerstenberg S.I."/>
            <person name="Gachon C.M."/>
            <person name="Gaulin E."/>
            <person name="Govers F."/>
            <person name="Grenville-Briggs L."/>
            <person name="Horner N."/>
            <person name="Hostetler J."/>
            <person name="Jiang R.H."/>
            <person name="Johnson J."/>
            <person name="Krajaejun T."/>
            <person name="Lin H."/>
            <person name="Meijer H.J."/>
            <person name="Moore B."/>
            <person name="Morris P."/>
            <person name="Phuntmart V."/>
            <person name="Puiu D."/>
            <person name="Shetty J."/>
            <person name="Stajich J.E."/>
            <person name="Tripathy S."/>
            <person name="Wawra S."/>
            <person name="van West P."/>
            <person name="Whitty B.R."/>
            <person name="Coutinho P.M."/>
            <person name="Henrissat B."/>
            <person name="Martin F."/>
            <person name="Thomas P.D."/>
            <person name="Tyler B.M."/>
            <person name="De Vries R.P."/>
            <person name="Kamoun S."/>
            <person name="Yandell M."/>
            <person name="Tisserat N."/>
            <person name="Buell C.R."/>
        </authorList>
    </citation>
    <scope>NUCLEOTIDE SEQUENCE</scope>
    <source>
        <strain evidence="6">DAOM:BR144</strain>
    </source>
</reference>
<evidence type="ECO:0000256" key="1">
    <source>
        <dbReference type="ARBA" id="ARBA00010088"/>
    </source>
</evidence>
<dbReference type="SUPFAM" id="SSF53474">
    <property type="entry name" value="alpha/beta-Hydrolases"/>
    <property type="match status" value="1"/>
</dbReference>
<dbReference type="PANTHER" id="PTHR43248">
    <property type="entry name" value="2-SUCCINYL-6-HYDROXY-2,4-CYCLOHEXADIENE-1-CARBOXYLATE SYNTHASE"/>
    <property type="match status" value="1"/>
</dbReference>
<dbReference type="STRING" id="431595.K3X8C4"/>
<protein>
    <submittedName>
        <fullName evidence="5">Uncharacterized protein</fullName>
    </submittedName>
</protein>
<dbReference type="EnsemblProtists" id="PYU1_T013473">
    <property type="protein sequence ID" value="PYU1_T013473"/>
    <property type="gene ID" value="PYU1_G013444"/>
</dbReference>
<dbReference type="PANTHER" id="PTHR43248:SF3">
    <property type="entry name" value="AB HYDROLASE-1 DOMAIN-CONTAINING PROTEIN"/>
    <property type="match status" value="1"/>
</dbReference>
<reference evidence="5" key="3">
    <citation type="submission" date="2015-02" db="UniProtKB">
        <authorList>
            <consortium name="EnsemblProtists"/>
        </authorList>
    </citation>
    <scope>IDENTIFICATION</scope>
    <source>
        <strain evidence="5">DAOM BR144</strain>
    </source>
</reference>
<name>K3X8C4_GLOUD</name>
<keyword evidence="2" id="KW-0378">Hydrolase</keyword>
<evidence type="ECO:0000256" key="4">
    <source>
        <dbReference type="SAM" id="SignalP"/>
    </source>
</evidence>
<dbReference type="InParanoid" id="K3X8C4"/>
<organism evidence="5 6">
    <name type="scientific">Globisporangium ultimum (strain ATCC 200006 / CBS 805.95 / DAOM BR144)</name>
    <name type="common">Pythium ultimum</name>
    <dbReference type="NCBI Taxonomy" id="431595"/>
    <lineage>
        <taxon>Eukaryota</taxon>
        <taxon>Sar</taxon>
        <taxon>Stramenopiles</taxon>
        <taxon>Oomycota</taxon>
        <taxon>Peronosporomycetes</taxon>
        <taxon>Pythiales</taxon>
        <taxon>Pythiaceae</taxon>
        <taxon>Globisporangium</taxon>
    </lineage>
</organism>
<evidence type="ECO:0000313" key="5">
    <source>
        <dbReference type="EnsemblProtists" id="PYU1_T013473"/>
    </source>
</evidence>
<dbReference type="AlphaFoldDB" id="K3X8C4"/>
<evidence type="ECO:0000313" key="6">
    <source>
        <dbReference type="Proteomes" id="UP000019132"/>
    </source>
</evidence>
<comment type="similarity">
    <text evidence="1">Belongs to the peptidase S33 family.</text>
</comment>
<dbReference type="Proteomes" id="UP000019132">
    <property type="component" value="Unassembled WGS sequence"/>
</dbReference>